<keyword evidence="2" id="KW-1003">Cell membrane</keyword>
<evidence type="ECO:0000256" key="6">
    <source>
        <dbReference type="ARBA" id="ARBA00023040"/>
    </source>
</evidence>
<evidence type="ECO:0000313" key="13">
    <source>
        <dbReference type="Proteomes" id="UP001652624"/>
    </source>
</evidence>
<feature type="transmembrane region" description="Helical" evidence="11">
    <location>
        <begin position="610"/>
        <end position="633"/>
    </location>
</feature>
<dbReference type="PANTHER" id="PTHR24061:SF545">
    <property type="entry name" value="VOMERONASAL 2, RECEPTOR 118-RELATED"/>
    <property type="match status" value="1"/>
</dbReference>
<dbReference type="PRINTS" id="PR00248">
    <property type="entry name" value="GPCRMGR"/>
</dbReference>
<dbReference type="PANTHER" id="PTHR24061">
    <property type="entry name" value="CALCIUM-SENSING RECEPTOR-RELATED"/>
    <property type="match status" value="1"/>
</dbReference>
<feature type="transmembrane region" description="Helical" evidence="11">
    <location>
        <begin position="653"/>
        <end position="677"/>
    </location>
</feature>
<dbReference type="InterPro" id="IPR004073">
    <property type="entry name" value="GPCR_3_vmron_rcpt_2"/>
</dbReference>
<organism evidence="13 14">
    <name type="scientific">Erinaceus europaeus</name>
    <name type="common">Western European hedgehog</name>
    <dbReference type="NCBI Taxonomy" id="9365"/>
    <lineage>
        <taxon>Eukaryota</taxon>
        <taxon>Metazoa</taxon>
        <taxon>Chordata</taxon>
        <taxon>Craniata</taxon>
        <taxon>Vertebrata</taxon>
        <taxon>Euteleostomi</taxon>
        <taxon>Mammalia</taxon>
        <taxon>Eutheria</taxon>
        <taxon>Laurasiatheria</taxon>
        <taxon>Eulipotyphla</taxon>
        <taxon>Erinaceidae</taxon>
        <taxon>Erinaceinae</taxon>
        <taxon>Erinaceus</taxon>
    </lineage>
</organism>
<keyword evidence="4" id="KW-0732">Signal</keyword>
<keyword evidence="8" id="KW-0675">Receptor</keyword>
<sequence length="741" mass="83197">MSLGYQVYNYYHSDQSTLKGPLLWLSRGREAIPNYSCERQSKTVAVVGGISTAFVQQLGVLLELYKFPQTWVGVIVSDNLKGEKFFQELSEEMSKEGVYTAFTEKMSASERSNPISDMKILTRINDPSLVNVTIVYGDTDSLLLLTLLEIKHILTWKVWITTSQWDFTITEEKFILNYFHGALIFSKQSSEIPGFRHFLQTVNSSKYPEDIFLNKLWLITFGCSVSESDCETLEKCPLNASLVSVPFYNFGVSMSDFIKSTFFIQLSTDEHLACFHIMAIVNNSAMNTGIRISLKINVLLSFGFKPRSAVLDINFHIDLLRPFSQLHQPLRTIQFINNAGDHVTLGENRNSVAQYDILNYCDLPAGLQQLVKVGIFVPWASHGQEFIILEKLIDWTVIFEELSRYGINIIADGWMNIDKAPISICSQSCSPGFRKTPQEGNASCCFRCTLCPGGEISNTTDAHECMKCPDNQYPNSRKDHCLPKTVTFLALEDPLGTALATIAISFSALTALVLAVFVKYRHTPIVKANNKTLSYILLISLLLCFLCSFLFIGHPNTATCILRQILFGVVFTVVVSTILAKTITVLMAFRSITPGRKASWFWRSGISSSVICTCFFIQVTLSGIWLGVSPPFIDIDTHSEYGFLIIECNKGSVTAFYCALGFMGFLALVSFILAFLARNLPDTFNEAKFLTFSMLMFCSVWLTFLPVYHSTKGKVMVAVEIFSILTSIINMYFNAIYINLI</sequence>
<keyword evidence="10" id="KW-0807">Transducer</keyword>
<dbReference type="Gene3D" id="3.40.50.2300">
    <property type="match status" value="4"/>
</dbReference>
<feature type="transmembrane region" description="Helical" evidence="11">
    <location>
        <begin position="532"/>
        <end position="553"/>
    </location>
</feature>
<dbReference type="Proteomes" id="UP001652624">
    <property type="component" value="Chromosome 10"/>
</dbReference>
<keyword evidence="3 11" id="KW-0812">Transmembrane</keyword>
<feature type="transmembrane region" description="Helical" evidence="11">
    <location>
        <begin position="498"/>
        <end position="520"/>
    </location>
</feature>
<proteinExistence type="predicted"/>
<dbReference type="InterPro" id="IPR011500">
    <property type="entry name" value="GPCR_3_9-Cys_dom"/>
</dbReference>
<dbReference type="Pfam" id="PF00003">
    <property type="entry name" value="7tm_3"/>
    <property type="match status" value="1"/>
</dbReference>
<keyword evidence="5 11" id="KW-1133">Transmembrane helix</keyword>
<evidence type="ECO:0000256" key="9">
    <source>
        <dbReference type="ARBA" id="ARBA00023180"/>
    </source>
</evidence>
<feature type="transmembrane region" description="Helical" evidence="11">
    <location>
        <begin position="715"/>
        <end position="740"/>
    </location>
</feature>
<reference evidence="14" key="1">
    <citation type="submission" date="2025-08" db="UniProtKB">
        <authorList>
            <consortium name="RefSeq"/>
        </authorList>
    </citation>
    <scope>IDENTIFICATION</scope>
</reference>
<dbReference type="SUPFAM" id="SSF53822">
    <property type="entry name" value="Periplasmic binding protein-like I"/>
    <property type="match status" value="2"/>
</dbReference>
<dbReference type="InterPro" id="IPR028082">
    <property type="entry name" value="Peripla_BP_I"/>
</dbReference>
<evidence type="ECO:0000256" key="8">
    <source>
        <dbReference type="ARBA" id="ARBA00023170"/>
    </source>
</evidence>
<dbReference type="Gene3D" id="2.10.50.30">
    <property type="entry name" value="GPCR, family 3, nine cysteines domain"/>
    <property type="match status" value="1"/>
</dbReference>
<evidence type="ECO:0000256" key="2">
    <source>
        <dbReference type="ARBA" id="ARBA00022475"/>
    </source>
</evidence>
<evidence type="ECO:0000256" key="5">
    <source>
        <dbReference type="ARBA" id="ARBA00022989"/>
    </source>
</evidence>
<dbReference type="InterPro" id="IPR000337">
    <property type="entry name" value="GPCR_3"/>
</dbReference>
<evidence type="ECO:0000256" key="11">
    <source>
        <dbReference type="SAM" id="Phobius"/>
    </source>
</evidence>
<evidence type="ECO:0000256" key="1">
    <source>
        <dbReference type="ARBA" id="ARBA00004651"/>
    </source>
</evidence>
<feature type="transmembrane region" description="Helical" evidence="11">
    <location>
        <begin position="689"/>
        <end position="709"/>
    </location>
</feature>
<feature type="domain" description="G-protein coupled receptors family 3 profile" evidence="12">
    <location>
        <begin position="495"/>
        <end position="741"/>
    </location>
</feature>
<dbReference type="InterPro" id="IPR017978">
    <property type="entry name" value="GPCR_3_C"/>
</dbReference>
<name>A0ABM3Y1L6_ERIEU</name>
<protein>
    <submittedName>
        <fullName evidence="14">LOW QUALITY PROTEIN: vomeronasal type-2 receptor 26-like</fullName>
    </submittedName>
</protein>
<evidence type="ECO:0000313" key="14">
    <source>
        <dbReference type="RefSeq" id="XP_060054965.1"/>
    </source>
</evidence>
<keyword evidence="7 11" id="KW-0472">Membrane</keyword>
<evidence type="ECO:0000259" key="12">
    <source>
        <dbReference type="PROSITE" id="PS50259"/>
    </source>
</evidence>
<feature type="transmembrane region" description="Helical" evidence="11">
    <location>
        <begin position="565"/>
        <end position="589"/>
    </location>
</feature>
<keyword evidence="6" id="KW-0297">G-protein coupled receptor</keyword>
<evidence type="ECO:0000256" key="3">
    <source>
        <dbReference type="ARBA" id="ARBA00022692"/>
    </source>
</evidence>
<evidence type="ECO:0000256" key="7">
    <source>
        <dbReference type="ARBA" id="ARBA00023136"/>
    </source>
</evidence>
<dbReference type="GeneID" id="103117765"/>
<dbReference type="PRINTS" id="PR01535">
    <property type="entry name" value="VOMERONASL2R"/>
</dbReference>
<dbReference type="InterPro" id="IPR038550">
    <property type="entry name" value="GPCR_3_9-Cys_sf"/>
</dbReference>
<dbReference type="RefSeq" id="XP_060054965.1">
    <property type="nucleotide sequence ID" value="XM_060198982.1"/>
</dbReference>
<gene>
    <name evidence="14" type="primary">LOC103117765</name>
</gene>
<keyword evidence="13" id="KW-1185">Reference proteome</keyword>
<evidence type="ECO:0000256" key="10">
    <source>
        <dbReference type="ARBA" id="ARBA00023224"/>
    </source>
</evidence>
<evidence type="ECO:0000256" key="4">
    <source>
        <dbReference type="ARBA" id="ARBA00022729"/>
    </source>
</evidence>
<accession>A0ABM3Y1L6</accession>
<dbReference type="InterPro" id="IPR000068">
    <property type="entry name" value="GPCR_3_Ca_sens_rcpt-rel"/>
</dbReference>
<dbReference type="Pfam" id="PF07562">
    <property type="entry name" value="NCD3G"/>
    <property type="match status" value="1"/>
</dbReference>
<keyword evidence="9" id="KW-0325">Glycoprotein</keyword>
<dbReference type="PROSITE" id="PS50259">
    <property type="entry name" value="G_PROTEIN_RECEP_F3_4"/>
    <property type="match status" value="1"/>
</dbReference>
<comment type="subcellular location">
    <subcellularLocation>
        <location evidence="1">Cell membrane</location>
        <topology evidence="1">Multi-pass membrane protein</topology>
    </subcellularLocation>
</comment>